<dbReference type="RefSeq" id="WP_221030524.1">
    <property type="nucleotide sequence ID" value="NZ_CP139781.1"/>
</dbReference>
<dbReference type="SUPFAM" id="SSF53335">
    <property type="entry name" value="S-adenosyl-L-methionine-dependent methyltransferases"/>
    <property type="match status" value="1"/>
</dbReference>
<proteinExistence type="predicted"/>
<evidence type="ECO:0000313" key="2">
    <source>
        <dbReference type="EMBL" id="WRQ86687.1"/>
    </source>
</evidence>
<keyword evidence="2" id="KW-0808">Transferase</keyword>
<evidence type="ECO:0000313" key="3">
    <source>
        <dbReference type="Proteomes" id="UP000738431"/>
    </source>
</evidence>
<keyword evidence="3" id="KW-1185">Reference proteome</keyword>
<protein>
    <submittedName>
        <fullName evidence="2">Methyltransferase domain-containing protein</fullName>
    </submittedName>
</protein>
<reference evidence="2 3" key="1">
    <citation type="submission" date="2023-12" db="EMBL/GenBank/DDBJ databases">
        <title>Description of an unclassified Opitutus bacterium of Verrucomicrobiota.</title>
        <authorList>
            <person name="Zhang D.-F."/>
        </authorList>
    </citation>
    <scope>NUCLEOTIDE SEQUENCE [LARGE SCALE GENOMIC DNA]</scope>
    <source>
        <strain evidence="2 3">WL0086</strain>
    </source>
</reference>
<accession>A0ABZ1C5K7</accession>
<dbReference type="InterPro" id="IPR013216">
    <property type="entry name" value="Methyltransf_11"/>
</dbReference>
<name>A0ABZ1C5K7_9BACT</name>
<dbReference type="GO" id="GO:0008168">
    <property type="term" value="F:methyltransferase activity"/>
    <property type="evidence" value="ECO:0007669"/>
    <property type="project" value="UniProtKB-KW"/>
</dbReference>
<keyword evidence="2" id="KW-0489">Methyltransferase</keyword>
<feature type="domain" description="Methyltransferase type 11" evidence="1">
    <location>
        <begin position="50"/>
        <end position="120"/>
    </location>
</feature>
<dbReference type="GO" id="GO:0032259">
    <property type="term" value="P:methylation"/>
    <property type="evidence" value="ECO:0007669"/>
    <property type="project" value="UniProtKB-KW"/>
</dbReference>
<dbReference type="Gene3D" id="3.40.50.150">
    <property type="entry name" value="Vaccinia Virus protein VP39"/>
    <property type="match status" value="1"/>
</dbReference>
<dbReference type="Proteomes" id="UP000738431">
    <property type="component" value="Chromosome"/>
</dbReference>
<dbReference type="EMBL" id="CP139781">
    <property type="protein sequence ID" value="WRQ86687.1"/>
    <property type="molecule type" value="Genomic_DNA"/>
</dbReference>
<organism evidence="2 3">
    <name type="scientific">Actomonas aquatica</name>
    <dbReference type="NCBI Taxonomy" id="2866162"/>
    <lineage>
        <taxon>Bacteria</taxon>
        <taxon>Pseudomonadati</taxon>
        <taxon>Verrucomicrobiota</taxon>
        <taxon>Opitutia</taxon>
        <taxon>Opitutales</taxon>
        <taxon>Opitutaceae</taxon>
        <taxon>Actomonas</taxon>
    </lineage>
</organism>
<evidence type="ECO:0000259" key="1">
    <source>
        <dbReference type="Pfam" id="PF08241"/>
    </source>
</evidence>
<sequence length="214" mass="24599">MNIHALYDQIFRIWRRRRMERFVALVAPQADEVILDVGGMPGTWINREPLGREVICVNVNAVEWDGAAFPAHHIEMRQGDGCELPHADGSFAVLFSNSVIEHVGDWAAQQAFAQEARRVGRRLWIQTPAFECPLEPHFLAPVVHWLPVSIRRRVVRWVTLWGWITKPTQAEVDRMIAGTRLLTRRDMAQLFPDCVILTERLLGVLPKSYVAYRV</sequence>
<gene>
    <name evidence="2" type="ORF">K1X11_017885</name>
</gene>
<dbReference type="InterPro" id="IPR029063">
    <property type="entry name" value="SAM-dependent_MTases_sf"/>
</dbReference>
<dbReference type="Pfam" id="PF08241">
    <property type="entry name" value="Methyltransf_11"/>
    <property type="match status" value="1"/>
</dbReference>